<protein>
    <submittedName>
        <fullName evidence="1">Uncharacterized protein</fullName>
    </submittedName>
</protein>
<sequence>MKQYRITQADFVLPGESGDADAVMDSQDLAEIKRLAGITGLLEAEAGMYTGNNTVPQANDENTRSPVGSDISFTAKERNDLLKEFHVMPGTDLWFLINFTKPFFNGSLRSKVEEYLKQHPDARPRSFPNNN</sequence>
<reference evidence="1" key="1">
    <citation type="submission" date="2020-04" db="EMBL/GenBank/DDBJ databases">
        <authorList>
            <person name="Chiriac C."/>
            <person name="Salcher M."/>
            <person name="Ghai R."/>
            <person name="Kavagutti S V."/>
        </authorList>
    </citation>
    <scope>NUCLEOTIDE SEQUENCE</scope>
</reference>
<gene>
    <name evidence="1" type="ORF">UFOVP112_179</name>
</gene>
<dbReference type="EMBL" id="LR796233">
    <property type="protein sequence ID" value="CAB4129081.1"/>
    <property type="molecule type" value="Genomic_DNA"/>
</dbReference>
<name>A0A6J5L405_9CAUD</name>
<proteinExistence type="predicted"/>
<organism evidence="1">
    <name type="scientific">uncultured Caudovirales phage</name>
    <dbReference type="NCBI Taxonomy" id="2100421"/>
    <lineage>
        <taxon>Viruses</taxon>
        <taxon>Duplodnaviria</taxon>
        <taxon>Heunggongvirae</taxon>
        <taxon>Uroviricota</taxon>
        <taxon>Caudoviricetes</taxon>
        <taxon>Peduoviridae</taxon>
        <taxon>Maltschvirus</taxon>
        <taxon>Maltschvirus maltsch</taxon>
    </lineage>
</organism>
<accession>A0A6J5L405</accession>
<evidence type="ECO:0000313" key="1">
    <source>
        <dbReference type="EMBL" id="CAB4129081.1"/>
    </source>
</evidence>